<dbReference type="SUPFAM" id="SSF53254">
    <property type="entry name" value="Phosphoglycerate mutase-like"/>
    <property type="match status" value="1"/>
</dbReference>
<comment type="caution">
    <text evidence="1">The sequence shown here is derived from an EMBL/GenBank/DDBJ whole genome shotgun (WGS) entry which is preliminary data.</text>
</comment>
<sequence>MKLYVIRHAQAEDFGDVKWGDTRPLTAKGWKQATAIGDYFKKSTGRPELVLTSPVLRAEQTAQQLCETGELESPHIVEWLRCGMRPEQAVSELKAYESFERVVIVGHNPDLYFLLQHLLVEGDAPRHVKKASVTVLENLKLTNSRAQLEEVLHF</sequence>
<reference evidence="2" key="1">
    <citation type="journal article" date="2019" name="Int. J. Syst. Evol. Microbiol.">
        <title>The Global Catalogue of Microorganisms (GCM) 10K type strain sequencing project: providing services to taxonomists for standard genome sequencing and annotation.</title>
        <authorList>
            <consortium name="The Broad Institute Genomics Platform"/>
            <consortium name="The Broad Institute Genome Sequencing Center for Infectious Disease"/>
            <person name="Wu L."/>
            <person name="Ma J."/>
        </authorList>
    </citation>
    <scope>NUCLEOTIDE SEQUENCE [LARGE SCALE GENOMIC DNA]</scope>
    <source>
        <strain evidence="2">JCM 16545</strain>
    </source>
</reference>
<protein>
    <submittedName>
        <fullName evidence="1">SixA phosphatase family protein</fullName>
    </submittedName>
</protein>
<dbReference type="PANTHER" id="PTHR48100:SF1">
    <property type="entry name" value="HISTIDINE PHOSPHATASE FAMILY PROTEIN-RELATED"/>
    <property type="match status" value="1"/>
</dbReference>
<dbReference type="CDD" id="cd07067">
    <property type="entry name" value="HP_PGM_like"/>
    <property type="match status" value="1"/>
</dbReference>
<evidence type="ECO:0000313" key="1">
    <source>
        <dbReference type="EMBL" id="MFD2277479.1"/>
    </source>
</evidence>
<dbReference type="Gene3D" id="3.40.50.1240">
    <property type="entry name" value="Phosphoglycerate mutase-like"/>
    <property type="match status" value="1"/>
</dbReference>
<gene>
    <name evidence="1" type="ORF">ACFSQZ_13445</name>
</gene>
<dbReference type="EMBL" id="JBHUJC010000042">
    <property type="protein sequence ID" value="MFD2277479.1"/>
    <property type="molecule type" value="Genomic_DNA"/>
</dbReference>
<dbReference type="PANTHER" id="PTHR48100">
    <property type="entry name" value="BROAD-SPECIFICITY PHOSPHATASE YOR283W-RELATED"/>
    <property type="match status" value="1"/>
</dbReference>
<dbReference type="RefSeq" id="WP_377093413.1">
    <property type="nucleotide sequence ID" value="NZ_JBHSJM010000001.1"/>
</dbReference>
<keyword evidence="2" id="KW-1185">Reference proteome</keyword>
<name>A0ABW5E4Y4_9BACT</name>
<dbReference type="Pfam" id="PF00300">
    <property type="entry name" value="His_Phos_1"/>
    <property type="match status" value="1"/>
</dbReference>
<organism evidence="1 2">
    <name type="scientific">Rubritalea spongiae</name>
    <dbReference type="NCBI Taxonomy" id="430797"/>
    <lineage>
        <taxon>Bacteria</taxon>
        <taxon>Pseudomonadati</taxon>
        <taxon>Verrucomicrobiota</taxon>
        <taxon>Verrucomicrobiia</taxon>
        <taxon>Verrucomicrobiales</taxon>
        <taxon>Rubritaleaceae</taxon>
        <taxon>Rubritalea</taxon>
    </lineage>
</organism>
<dbReference type="SMART" id="SM00855">
    <property type="entry name" value="PGAM"/>
    <property type="match status" value="1"/>
</dbReference>
<dbReference type="Proteomes" id="UP001597297">
    <property type="component" value="Unassembled WGS sequence"/>
</dbReference>
<dbReference type="InterPro" id="IPR029033">
    <property type="entry name" value="His_PPase_superfam"/>
</dbReference>
<dbReference type="InterPro" id="IPR050275">
    <property type="entry name" value="PGM_Phosphatase"/>
</dbReference>
<proteinExistence type="predicted"/>
<dbReference type="InterPro" id="IPR013078">
    <property type="entry name" value="His_Pase_superF_clade-1"/>
</dbReference>
<accession>A0ABW5E4Y4</accession>
<evidence type="ECO:0000313" key="2">
    <source>
        <dbReference type="Proteomes" id="UP001597297"/>
    </source>
</evidence>